<organism evidence="7">
    <name type="scientific">Oppiella nova</name>
    <dbReference type="NCBI Taxonomy" id="334625"/>
    <lineage>
        <taxon>Eukaryota</taxon>
        <taxon>Metazoa</taxon>
        <taxon>Ecdysozoa</taxon>
        <taxon>Arthropoda</taxon>
        <taxon>Chelicerata</taxon>
        <taxon>Arachnida</taxon>
        <taxon>Acari</taxon>
        <taxon>Acariformes</taxon>
        <taxon>Sarcoptiformes</taxon>
        <taxon>Oribatida</taxon>
        <taxon>Brachypylina</taxon>
        <taxon>Oppioidea</taxon>
        <taxon>Oppiidae</taxon>
        <taxon>Oppiella</taxon>
    </lineage>
</organism>
<dbReference type="EMBL" id="OC919959">
    <property type="protein sequence ID" value="CAD7652086.1"/>
    <property type="molecule type" value="Genomic_DNA"/>
</dbReference>
<evidence type="ECO:0000313" key="7">
    <source>
        <dbReference type="EMBL" id="CAD7652086.1"/>
    </source>
</evidence>
<proteinExistence type="predicted"/>
<accession>A0A7R9QPS1</accession>
<reference evidence="7" key="1">
    <citation type="submission" date="2020-11" db="EMBL/GenBank/DDBJ databases">
        <authorList>
            <person name="Tran Van P."/>
        </authorList>
    </citation>
    <scope>NUCLEOTIDE SEQUENCE</scope>
</reference>
<sequence length="446" mass="49581">MQTIAVIGRLFKDTDKDLKIADTSLQSNWFTDGSMAFCIKYENEFRTGLVYPNKTTIKWAVLDNHLNVSMEITPKTTGIPFNTTAFDPKYAIVPIDNQKGKSVVFFLGVSGGKRKLFRGLQGREDSTDSAIDSVDDFSSRDGTPRIQHYLKTFDFNHIQRPGIQQLHQDPLLTISNSIDIEDDSKVEKFITHVEVDEKDKFGYFTMVYIPQFMNLLGTASFIQSSIMAAQSGLILALVQIVIGTAILSGTLLSLVALLTNGNLVLAFADFIIGAFLPPTEYQEVNGFVGWSGSCFTTNLLPQWNGFTFFTMFSIYLSGLCGDFTGVTMASSVRNPKVSIPKGSLLGIFTTQMLYVIQMIWFTSTSNRYATGNLADYQYNNYTCDLQQNCVSGCSNNPYMMSIVSSFTYFTNQTHHIEPIFSAGLLSQSMSSAMIAFISAPRMLQVI</sequence>
<dbReference type="Pfam" id="PF00324">
    <property type="entry name" value="AA_permease"/>
    <property type="match status" value="1"/>
</dbReference>
<evidence type="ECO:0000256" key="1">
    <source>
        <dbReference type="ARBA" id="ARBA00004141"/>
    </source>
</evidence>
<dbReference type="GO" id="GO:1990573">
    <property type="term" value="P:potassium ion import across plasma membrane"/>
    <property type="evidence" value="ECO:0007669"/>
    <property type="project" value="TreeGrafter"/>
</dbReference>
<dbReference type="GO" id="GO:0055064">
    <property type="term" value="P:chloride ion homeostasis"/>
    <property type="evidence" value="ECO:0007669"/>
    <property type="project" value="TreeGrafter"/>
</dbReference>
<keyword evidence="8" id="KW-1185">Reference proteome</keyword>
<keyword evidence="2 5" id="KW-0812">Transmembrane</keyword>
<evidence type="ECO:0000313" key="8">
    <source>
        <dbReference type="Proteomes" id="UP000728032"/>
    </source>
</evidence>
<dbReference type="InterPro" id="IPR004842">
    <property type="entry name" value="SLC12A_fam"/>
</dbReference>
<feature type="transmembrane region" description="Helical" evidence="5">
    <location>
        <begin position="234"/>
        <end position="258"/>
    </location>
</feature>
<feature type="transmembrane region" description="Helical" evidence="5">
    <location>
        <begin position="344"/>
        <end position="363"/>
    </location>
</feature>
<keyword evidence="3 5" id="KW-1133">Transmembrane helix</keyword>
<evidence type="ECO:0000256" key="4">
    <source>
        <dbReference type="ARBA" id="ARBA00023136"/>
    </source>
</evidence>
<dbReference type="GO" id="GO:0016020">
    <property type="term" value="C:membrane"/>
    <property type="evidence" value="ECO:0007669"/>
    <property type="project" value="UniProtKB-SubCell"/>
</dbReference>
<dbReference type="GO" id="GO:0006884">
    <property type="term" value="P:cell volume homeostasis"/>
    <property type="evidence" value="ECO:0007669"/>
    <property type="project" value="TreeGrafter"/>
</dbReference>
<name>A0A7R9QPS1_9ACAR</name>
<dbReference type="GO" id="GO:0055075">
    <property type="term" value="P:potassium ion homeostasis"/>
    <property type="evidence" value="ECO:0007669"/>
    <property type="project" value="TreeGrafter"/>
</dbReference>
<dbReference type="PANTHER" id="PTHR11827">
    <property type="entry name" value="SOLUTE CARRIER FAMILY 12, CATION COTRANSPORTERS"/>
    <property type="match status" value="1"/>
</dbReference>
<feature type="transmembrane region" description="Helical" evidence="5">
    <location>
        <begin position="201"/>
        <end position="222"/>
    </location>
</feature>
<dbReference type="OrthoDB" id="2020542at2759"/>
<dbReference type="AlphaFoldDB" id="A0A7R9QPS1"/>
<dbReference type="PANTHER" id="PTHR11827:SF72">
    <property type="entry name" value="GH08340P"/>
    <property type="match status" value="1"/>
</dbReference>
<dbReference type="Proteomes" id="UP000728032">
    <property type="component" value="Unassembled WGS sequence"/>
</dbReference>
<dbReference type="GO" id="GO:0015379">
    <property type="term" value="F:potassium:chloride symporter activity"/>
    <property type="evidence" value="ECO:0007669"/>
    <property type="project" value="TreeGrafter"/>
</dbReference>
<dbReference type="InterPro" id="IPR004841">
    <property type="entry name" value="AA-permease/SLC12A_dom"/>
</dbReference>
<feature type="transmembrane region" description="Helical" evidence="5">
    <location>
        <begin position="308"/>
        <end position="332"/>
    </location>
</feature>
<protein>
    <recommendedName>
        <fullName evidence="6">Amino acid permease/ SLC12A domain-containing protein</fullName>
    </recommendedName>
</protein>
<keyword evidence="4 5" id="KW-0472">Membrane</keyword>
<evidence type="ECO:0000256" key="5">
    <source>
        <dbReference type="SAM" id="Phobius"/>
    </source>
</evidence>
<dbReference type="Gene3D" id="1.20.1740.10">
    <property type="entry name" value="Amino acid/polyamine transporter I"/>
    <property type="match status" value="1"/>
</dbReference>
<evidence type="ECO:0000256" key="3">
    <source>
        <dbReference type="ARBA" id="ARBA00022989"/>
    </source>
</evidence>
<evidence type="ECO:0000259" key="6">
    <source>
        <dbReference type="Pfam" id="PF00324"/>
    </source>
</evidence>
<dbReference type="EMBL" id="CAJPVJ010005134">
    <property type="protein sequence ID" value="CAG2169273.1"/>
    <property type="molecule type" value="Genomic_DNA"/>
</dbReference>
<comment type="subcellular location">
    <subcellularLocation>
        <location evidence="1">Membrane</location>
        <topology evidence="1">Multi-pass membrane protein</topology>
    </subcellularLocation>
</comment>
<feature type="domain" description="Amino acid permease/ SLC12A" evidence="6">
    <location>
        <begin position="263"/>
        <end position="444"/>
    </location>
</feature>
<gene>
    <name evidence="7" type="ORF">ONB1V03_LOCUS8752</name>
</gene>
<evidence type="ECO:0000256" key="2">
    <source>
        <dbReference type="ARBA" id="ARBA00022692"/>
    </source>
</evidence>